<proteinExistence type="predicted"/>
<dbReference type="EMBL" id="LNRQ01000005">
    <property type="protein sequence ID" value="KZM95414.1"/>
    <property type="molecule type" value="Genomic_DNA"/>
</dbReference>
<keyword evidence="4" id="KW-1185">Reference proteome</keyword>
<dbReference type="STRING" id="79200.A0A164Z6H2"/>
<reference evidence="3" key="2">
    <citation type="submission" date="2022-03" db="EMBL/GenBank/DDBJ databases">
        <title>Draft title - Genomic analysis of global carrot germplasm unveils the trajectory of domestication and the origin of high carotenoid orange carrot.</title>
        <authorList>
            <person name="Iorizzo M."/>
            <person name="Ellison S."/>
            <person name="Senalik D."/>
            <person name="Macko-Podgorni A."/>
            <person name="Grzebelus D."/>
            <person name="Bostan H."/>
            <person name="Rolling W."/>
            <person name="Curaba J."/>
            <person name="Simon P."/>
        </authorList>
    </citation>
    <scope>NUCLEOTIDE SEQUENCE</scope>
    <source>
        <tissue evidence="3">Leaf</tissue>
    </source>
</reference>
<dbReference type="PANTHER" id="PTHR33257:SF4">
    <property type="entry name" value="EXPRESSED PROTEIN"/>
    <property type="match status" value="1"/>
</dbReference>
<dbReference type="PANTHER" id="PTHR33257">
    <property type="entry name" value="OS05G0165500 PROTEIN"/>
    <property type="match status" value="1"/>
</dbReference>
<evidence type="ECO:0000313" key="3">
    <source>
        <dbReference type="EMBL" id="WOH01963.1"/>
    </source>
</evidence>
<dbReference type="Proteomes" id="UP000077755">
    <property type="component" value="Chromosome 5"/>
</dbReference>
<protein>
    <submittedName>
        <fullName evidence="2">Uncharacterized protein</fullName>
    </submittedName>
</protein>
<reference evidence="2" key="1">
    <citation type="journal article" date="2016" name="Nat. Genet.">
        <title>A high-quality carrot genome assembly provides new insights into carotenoid accumulation and asterid genome evolution.</title>
        <authorList>
            <person name="Iorizzo M."/>
            <person name="Ellison S."/>
            <person name="Senalik D."/>
            <person name="Zeng P."/>
            <person name="Satapoomin P."/>
            <person name="Huang J."/>
            <person name="Bowman M."/>
            <person name="Iovene M."/>
            <person name="Sanseverino W."/>
            <person name="Cavagnaro P."/>
            <person name="Yildiz M."/>
            <person name="Macko-Podgorni A."/>
            <person name="Moranska E."/>
            <person name="Grzebelus E."/>
            <person name="Grzebelus D."/>
            <person name="Ashrafi H."/>
            <person name="Zheng Z."/>
            <person name="Cheng S."/>
            <person name="Spooner D."/>
            <person name="Van Deynze A."/>
            <person name="Simon P."/>
        </authorList>
    </citation>
    <scope>NUCLEOTIDE SEQUENCE [LARGE SCALE GENOMIC DNA]</scope>
    <source>
        <tissue evidence="2">Leaf</tissue>
    </source>
</reference>
<name>A0A164Z6H2_DAUCS</name>
<organism evidence="2">
    <name type="scientific">Daucus carota subsp. sativus</name>
    <name type="common">Carrot</name>
    <dbReference type="NCBI Taxonomy" id="79200"/>
    <lineage>
        <taxon>Eukaryota</taxon>
        <taxon>Viridiplantae</taxon>
        <taxon>Streptophyta</taxon>
        <taxon>Embryophyta</taxon>
        <taxon>Tracheophyta</taxon>
        <taxon>Spermatophyta</taxon>
        <taxon>Magnoliopsida</taxon>
        <taxon>eudicotyledons</taxon>
        <taxon>Gunneridae</taxon>
        <taxon>Pentapetalae</taxon>
        <taxon>asterids</taxon>
        <taxon>campanulids</taxon>
        <taxon>Apiales</taxon>
        <taxon>Apiaceae</taxon>
        <taxon>Apioideae</taxon>
        <taxon>Scandiceae</taxon>
        <taxon>Daucinae</taxon>
        <taxon>Daucus</taxon>
        <taxon>Daucus sect. Daucus</taxon>
    </lineage>
</organism>
<feature type="region of interest" description="Disordered" evidence="1">
    <location>
        <begin position="105"/>
        <end position="126"/>
    </location>
</feature>
<sequence>MLRTSQPDYQLKQDDKLFTKLVSKETSIANPSFRGVSVAVPFNWETQPGTPKHKLFPDHSSLPPTLTPPPSYYFQNSTSSSKKHSKAKLLNILFLRMIHLRKGTTQITMSPTSPSPSSSSLSSSSIESKVNSKRKRLLSMGSVLDDDFHVSVPRSVSKSLLCFRS</sequence>
<evidence type="ECO:0000313" key="4">
    <source>
        <dbReference type="Proteomes" id="UP000077755"/>
    </source>
</evidence>
<dbReference type="AlphaFoldDB" id="A0A164Z6H2"/>
<gene>
    <name evidence="2" type="ORF">DCAR_018656</name>
    <name evidence="3" type="ORF">DCAR_0521350</name>
</gene>
<feature type="compositionally biased region" description="Low complexity" evidence="1">
    <location>
        <begin position="110"/>
        <end position="125"/>
    </location>
</feature>
<dbReference type="OMA" id="YGEGMGS"/>
<evidence type="ECO:0000256" key="1">
    <source>
        <dbReference type="SAM" id="MobiDB-lite"/>
    </source>
</evidence>
<accession>A0A164Z6H2</accession>
<dbReference type="EMBL" id="CP093347">
    <property type="protein sequence ID" value="WOH01963.1"/>
    <property type="molecule type" value="Genomic_DNA"/>
</dbReference>
<evidence type="ECO:0000313" key="2">
    <source>
        <dbReference type="EMBL" id="KZM95414.1"/>
    </source>
</evidence>
<dbReference type="OrthoDB" id="691043at2759"/>
<dbReference type="KEGG" id="dcr:108222089"/>
<dbReference type="Gramene" id="KZM95414">
    <property type="protein sequence ID" value="KZM95414"/>
    <property type="gene ID" value="DCAR_018656"/>
</dbReference>